<dbReference type="HOGENOM" id="CLU_1245563_0_0_1"/>
<keyword evidence="2" id="KW-0732">Signal</keyword>
<proteinExistence type="predicted"/>
<feature type="compositionally biased region" description="Basic and acidic residues" evidence="1">
    <location>
        <begin position="92"/>
        <end position="119"/>
    </location>
</feature>
<evidence type="ECO:0000256" key="1">
    <source>
        <dbReference type="SAM" id="MobiDB-lite"/>
    </source>
</evidence>
<dbReference type="EMBL" id="DS547140">
    <property type="protein sequence ID" value="EDR01367.1"/>
    <property type="molecule type" value="Genomic_DNA"/>
</dbReference>
<dbReference type="Proteomes" id="UP000001194">
    <property type="component" value="Unassembled WGS sequence"/>
</dbReference>
<protein>
    <submittedName>
        <fullName evidence="3">Predicted protein</fullName>
    </submittedName>
</protein>
<dbReference type="InParanoid" id="B0DVV6"/>
<dbReference type="RefSeq" id="XP_001888074.1">
    <property type="nucleotide sequence ID" value="XM_001888039.1"/>
</dbReference>
<keyword evidence="4" id="KW-1185">Reference proteome</keyword>
<feature type="region of interest" description="Disordered" evidence="1">
    <location>
        <begin position="62"/>
        <end position="119"/>
    </location>
</feature>
<gene>
    <name evidence="3" type="ORF">LACBIDRAFT_333422</name>
</gene>
<accession>B0DVV6</accession>
<name>B0DVV6_LACBS</name>
<evidence type="ECO:0000313" key="3">
    <source>
        <dbReference type="EMBL" id="EDR01367.1"/>
    </source>
</evidence>
<reference evidence="3 4" key="1">
    <citation type="journal article" date="2008" name="Nature">
        <title>The genome of Laccaria bicolor provides insights into mycorrhizal symbiosis.</title>
        <authorList>
            <person name="Martin F."/>
            <person name="Aerts A."/>
            <person name="Ahren D."/>
            <person name="Brun A."/>
            <person name="Danchin E.G.J."/>
            <person name="Duchaussoy F."/>
            <person name="Gibon J."/>
            <person name="Kohler A."/>
            <person name="Lindquist E."/>
            <person name="Pereda V."/>
            <person name="Salamov A."/>
            <person name="Shapiro H.J."/>
            <person name="Wuyts J."/>
            <person name="Blaudez D."/>
            <person name="Buee M."/>
            <person name="Brokstein P."/>
            <person name="Canbaeck B."/>
            <person name="Cohen D."/>
            <person name="Courty P.E."/>
            <person name="Coutinho P.M."/>
            <person name="Delaruelle C."/>
            <person name="Detter J.C."/>
            <person name="Deveau A."/>
            <person name="DiFazio S."/>
            <person name="Duplessis S."/>
            <person name="Fraissinet-Tachet L."/>
            <person name="Lucic E."/>
            <person name="Frey-Klett P."/>
            <person name="Fourrey C."/>
            <person name="Feussner I."/>
            <person name="Gay G."/>
            <person name="Grimwood J."/>
            <person name="Hoegger P.J."/>
            <person name="Jain P."/>
            <person name="Kilaru S."/>
            <person name="Labbe J."/>
            <person name="Lin Y.C."/>
            <person name="Legue V."/>
            <person name="Le Tacon F."/>
            <person name="Marmeisse R."/>
            <person name="Melayah D."/>
            <person name="Montanini B."/>
            <person name="Muratet M."/>
            <person name="Nehls U."/>
            <person name="Niculita-Hirzel H."/>
            <person name="Oudot-Le Secq M.P."/>
            <person name="Peter M."/>
            <person name="Quesneville H."/>
            <person name="Rajashekar B."/>
            <person name="Reich M."/>
            <person name="Rouhier N."/>
            <person name="Schmutz J."/>
            <person name="Yin T."/>
            <person name="Chalot M."/>
            <person name="Henrissat B."/>
            <person name="Kuees U."/>
            <person name="Lucas S."/>
            <person name="Van de Peer Y."/>
            <person name="Podila G.K."/>
            <person name="Polle A."/>
            <person name="Pukkila P.J."/>
            <person name="Richardson P.M."/>
            <person name="Rouze P."/>
            <person name="Sanders I.R."/>
            <person name="Stajich J.E."/>
            <person name="Tunlid A."/>
            <person name="Tuskan G."/>
            <person name="Grigoriev I.V."/>
        </authorList>
    </citation>
    <scope>NUCLEOTIDE SEQUENCE [LARGE SCALE GENOMIC DNA]</scope>
    <source>
        <strain evidence="4">S238N-H82 / ATCC MYA-4686</strain>
    </source>
</reference>
<feature type="signal peptide" evidence="2">
    <location>
        <begin position="1"/>
        <end position="18"/>
    </location>
</feature>
<feature type="chain" id="PRO_5002747362" evidence="2">
    <location>
        <begin position="19"/>
        <end position="222"/>
    </location>
</feature>
<organism evidence="4">
    <name type="scientific">Laccaria bicolor (strain S238N-H82 / ATCC MYA-4686)</name>
    <name type="common">Bicoloured deceiver</name>
    <name type="synonym">Laccaria laccata var. bicolor</name>
    <dbReference type="NCBI Taxonomy" id="486041"/>
    <lineage>
        <taxon>Eukaryota</taxon>
        <taxon>Fungi</taxon>
        <taxon>Dikarya</taxon>
        <taxon>Basidiomycota</taxon>
        <taxon>Agaricomycotina</taxon>
        <taxon>Agaricomycetes</taxon>
        <taxon>Agaricomycetidae</taxon>
        <taxon>Agaricales</taxon>
        <taxon>Agaricineae</taxon>
        <taxon>Hydnangiaceae</taxon>
        <taxon>Laccaria</taxon>
    </lineage>
</organism>
<evidence type="ECO:0000313" key="4">
    <source>
        <dbReference type="Proteomes" id="UP000001194"/>
    </source>
</evidence>
<dbReference type="AlphaFoldDB" id="B0DVV6"/>
<evidence type="ECO:0000256" key="2">
    <source>
        <dbReference type="SAM" id="SignalP"/>
    </source>
</evidence>
<sequence length="222" mass="25023">MLLSMLMFSVLVLPSVLLQRAIEGGGLRFGLGVTVGVYKCDVWDVCVARAGFWRREECNTEGKKKGDLPIANSPRTPRQELYPSRGMGAETGQRKKEESKEDVLKARKNAKRDPSEDRLRIEHLENGRKRTHLAHPGKARTIPSSNTTPTKRICWLLHWCARNDWRKQHASDTAEPGHAEPVDLVAVLSQAVAAIDDISFGDVYPLLLMLVDPDRRARAYYH</sequence>
<dbReference type="GeneID" id="6083637"/>
<dbReference type="KEGG" id="lbc:LACBIDRAFT_333422"/>